<dbReference type="PANTHER" id="PTHR37984:SF15">
    <property type="entry name" value="INTEGRASE CATALYTIC DOMAIN-CONTAINING PROTEIN"/>
    <property type="match status" value="1"/>
</dbReference>
<evidence type="ECO:0000256" key="1">
    <source>
        <dbReference type="ARBA" id="ARBA00012493"/>
    </source>
</evidence>
<dbReference type="Pfam" id="PF17921">
    <property type="entry name" value="Integrase_H2C2"/>
    <property type="match status" value="1"/>
</dbReference>
<feature type="domain" description="Integrase catalytic" evidence="2">
    <location>
        <begin position="58"/>
        <end position="153"/>
    </location>
</feature>
<sequence>MTIGHEAAAAHLGVTKTKDAILKTFYWPKCFSDVEDFVKTCDKCQRVGKPQDKKKAPLKIVPVITEIFTKINIDASGPLPMTPSGNKYIITALCMSSRYPDAIPVANLCSTTVVNALLQIFSRMGFPRELQTDQGTSFMSALTTEFLERFGVKVVIEVLFIIHKVILWKECTEH</sequence>
<dbReference type="AlphaFoldDB" id="A0A8X6S9P7"/>
<dbReference type="GO" id="GO:0015074">
    <property type="term" value="P:DNA integration"/>
    <property type="evidence" value="ECO:0007669"/>
    <property type="project" value="InterPro"/>
</dbReference>
<dbReference type="InterPro" id="IPR050951">
    <property type="entry name" value="Retrovirus_Pol_polyprotein"/>
</dbReference>
<evidence type="ECO:0000259" key="2">
    <source>
        <dbReference type="PROSITE" id="PS50994"/>
    </source>
</evidence>
<protein>
    <recommendedName>
        <fullName evidence="1">RNA-directed DNA polymerase</fullName>
        <ecNumber evidence="1">2.7.7.49</ecNumber>
    </recommendedName>
</protein>
<dbReference type="EMBL" id="BMAU01021280">
    <property type="protein sequence ID" value="GFY08266.1"/>
    <property type="molecule type" value="Genomic_DNA"/>
</dbReference>
<dbReference type="Pfam" id="PF00665">
    <property type="entry name" value="rve"/>
    <property type="match status" value="1"/>
</dbReference>
<evidence type="ECO:0000313" key="3">
    <source>
        <dbReference type="EMBL" id="GFY08266.1"/>
    </source>
</evidence>
<dbReference type="GO" id="GO:0003964">
    <property type="term" value="F:RNA-directed DNA polymerase activity"/>
    <property type="evidence" value="ECO:0007669"/>
    <property type="project" value="UniProtKB-EC"/>
</dbReference>
<dbReference type="SUPFAM" id="SSF53098">
    <property type="entry name" value="Ribonuclease H-like"/>
    <property type="match status" value="1"/>
</dbReference>
<dbReference type="InterPro" id="IPR012337">
    <property type="entry name" value="RNaseH-like_sf"/>
</dbReference>
<dbReference type="GO" id="GO:0003676">
    <property type="term" value="F:nucleic acid binding"/>
    <property type="evidence" value="ECO:0007669"/>
    <property type="project" value="InterPro"/>
</dbReference>
<dbReference type="EC" id="2.7.7.49" evidence="1"/>
<evidence type="ECO:0000313" key="4">
    <source>
        <dbReference type="Proteomes" id="UP000887159"/>
    </source>
</evidence>
<proteinExistence type="predicted"/>
<dbReference type="Proteomes" id="UP000887159">
    <property type="component" value="Unassembled WGS sequence"/>
</dbReference>
<dbReference type="InterPro" id="IPR001584">
    <property type="entry name" value="Integrase_cat-core"/>
</dbReference>
<dbReference type="Gene3D" id="3.30.420.10">
    <property type="entry name" value="Ribonuclease H-like superfamily/Ribonuclease H"/>
    <property type="match status" value="1"/>
</dbReference>
<accession>A0A8X6S9P7</accession>
<reference evidence="3" key="1">
    <citation type="submission" date="2020-08" db="EMBL/GenBank/DDBJ databases">
        <title>Multicomponent nature underlies the extraordinary mechanical properties of spider dragline silk.</title>
        <authorList>
            <person name="Kono N."/>
            <person name="Nakamura H."/>
            <person name="Mori M."/>
            <person name="Yoshida Y."/>
            <person name="Ohtoshi R."/>
            <person name="Malay A.D."/>
            <person name="Moran D.A.P."/>
            <person name="Tomita M."/>
            <person name="Numata K."/>
            <person name="Arakawa K."/>
        </authorList>
    </citation>
    <scope>NUCLEOTIDE SEQUENCE</scope>
</reference>
<dbReference type="Gene3D" id="1.10.340.70">
    <property type="match status" value="1"/>
</dbReference>
<name>A0A8X6S9P7_TRICX</name>
<keyword evidence="4" id="KW-1185">Reference proteome</keyword>
<dbReference type="InterPro" id="IPR036397">
    <property type="entry name" value="RNaseH_sf"/>
</dbReference>
<dbReference type="PANTHER" id="PTHR37984">
    <property type="entry name" value="PROTEIN CBG26694"/>
    <property type="match status" value="1"/>
</dbReference>
<comment type="caution">
    <text evidence="3">The sequence shown here is derived from an EMBL/GenBank/DDBJ whole genome shotgun (WGS) entry which is preliminary data.</text>
</comment>
<gene>
    <name evidence="3" type="primary">POL</name>
    <name evidence="3" type="ORF">TNCV_1356731</name>
</gene>
<organism evidence="3 4">
    <name type="scientific">Trichonephila clavipes</name>
    <name type="common">Golden silk orbweaver</name>
    <name type="synonym">Nephila clavipes</name>
    <dbReference type="NCBI Taxonomy" id="2585209"/>
    <lineage>
        <taxon>Eukaryota</taxon>
        <taxon>Metazoa</taxon>
        <taxon>Ecdysozoa</taxon>
        <taxon>Arthropoda</taxon>
        <taxon>Chelicerata</taxon>
        <taxon>Arachnida</taxon>
        <taxon>Araneae</taxon>
        <taxon>Araneomorphae</taxon>
        <taxon>Entelegynae</taxon>
        <taxon>Araneoidea</taxon>
        <taxon>Nephilidae</taxon>
        <taxon>Trichonephila</taxon>
    </lineage>
</organism>
<dbReference type="InterPro" id="IPR041588">
    <property type="entry name" value="Integrase_H2C2"/>
</dbReference>
<dbReference type="PROSITE" id="PS50994">
    <property type="entry name" value="INTEGRASE"/>
    <property type="match status" value="1"/>
</dbReference>